<keyword evidence="5" id="KW-1003">Cell membrane</keyword>
<comment type="similarity">
    <text evidence="5">Belongs to the 4-toluene sulfonate uptake permease (TSUP) (TC 2.A.102) family.</text>
</comment>
<feature type="transmembrane region" description="Helical" evidence="5">
    <location>
        <begin position="204"/>
        <end position="226"/>
    </location>
</feature>
<evidence type="ECO:0000313" key="6">
    <source>
        <dbReference type="EMBL" id="KCZ90325.1"/>
    </source>
</evidence>
<dbReference type="InterPro" id="IPR051598">
    <property type="entry name" value="TSUP/Inactive_protease-like"/>
</dbReference>
<evidence type="ECO:0000256" key="1">
    <source>
        <dbReference type="ARBA" id="ARBA00004141"/>
    </source>
</evidence>
<evidence type="ECO:0000256" key="3">
    <source>
        <dbReference type="ARBA" id="ARBA00022989"/>
    </source>
</evidence>
<reference evidence="6 7" key="1">
    <citation type="journal article" date="2014" name="Antonie Van Leeuwenhoek">
        <title>Hyphomonas beringensis sp. nov. and Hyphomonas chukchiensis sp. nov., isolated from surface seawater of the Bering Sea and Chukchi Sea.</title>
        <authorList>
            <person name="Li C."/>
            <person name="Lai Q."/>
            <person name="Li G."/>
            <person name="Dong C."/>
            <person name="Wang J."/>
            <person name="Liao Y."/>
            <person name="Shao Z."/>
        </authorList>
    </citation>
    <scope>NUCLEOTIDE SEQUENCE [LARGE SCALE GENOMIC DNA]</scope>
    <source>
        <strain evidence="6 7">VP2</strain>
    </source>
</reference>
<dbReference type="AlphaFoldDB" id="A0A059FI48"/>
<feature type="transmembrane region" description="Helical" evidence="5">
    <location>
        <begin position="132"/>
        <end position="159"/>
    </location>
</feature>
<comment type="caution">
    <text evidence="6">The sequence shown here is derived from an EMBL/GenBank/DDBJ whole genome shotgun (WGS) entry which is preliminary data.</text>
</comment>
<feature type="transmembrane region" description="Helical" evidence="5">
    <location>
        <begin position="94"/>
        <end position="112"/>
    </location>
</feature>
<feature type="transmembrane region" description="Helical" evidence="5">
    <location>
        <begin position="232"/>
        <end position="250"/>
    </location>
</feature>
<dbReference type="PANTHER" id="PTHR43701">
    <property type="entry name" value="MEMBRANE TRANSPORTER PROTEIN MJ0441-RELATED"/>
    <property type="match status" value="1"/>
</dbReference>
<dbReference type="Pfam" id="PF01925">
    <property type="entry name" value="TauE"/>
    <property type="match status" value="1"/>
</dbReference>
<dbReference type="PANTHER" id="PTHR43701:SF5">
    <property type="entry name" value="MEMBRANE TRANSPORTER PROTEIN-RELATED"/>
    <property type="match status" value="1"/>
</dbReference>
<proteinExistence type="inferred from homology"/>
<evidence type="ECO:0000256" key="2">
    <source>
        <dbReference type="ARBA" id="ARBA00022692"/>
    </source>
</evidence>
<comment type="subcellular location">
    <subcellularLocation>
        <location evidence="5">Cell membrane</location>
        <topology evidence="5">Multi-pass membrane protein</topology>
    </subcellularLocation>
    <subcellularLocation>
        <location evidence="1">Membrane</location>
        <topology evidence="1">Multi-pass membrane protein</topology>
    </subcellularLocation>
</comment>
<organism evidence="6 7">
    <name type="scientific">Hyphomonas jannaschiana VP2</name>
    <dbReference type="NCBI Taxonomy" id="1280952"/>
    <lineage>
        <taxon>Bacteria</taxon>
        <taxon>Pseudomonadati</taxon>
        <taxon>Pseudomonadota</taxon>
        <taxon>Alphaproteobacteria</taxon>
        <taxon>Hyphomonadales</taxon>
        <taxon>Hyphomonadaceae</taxon>
        <taxon>Hyphomonas</taxon>
    </lineage>
</organism>
<dbReference type="EMBL" id="ARYJ01000002">
    <property type="protein sequence ID" value="KCZ90325.1"/>
    <property type="molecule type" value="Genomic_DNA"/>
</dbReference>
<keyword evidence="4 5" id="KW-0472">Membrane</keyword>
<keyword evidence="2 5" id="KW-0812">Transmembrane</keyword>
<dbReference type="eggNOG" id="COG0730">
    <property type="taxonomic scope" value="Bacteria"/>
</dbReference>
<dbReference type="Proteomes" id="UP000024816">
    <property type="component" value="Unassembled WGS sequence"/>
</dbReference>
<protein>
    <recommendedName>
        <fullName evidence="5">Probable membrane transporter protein</fullName>
    </recommendedName>
</protein>
<evidence type="ECO:0000256" key="4">
    <source>
        <dbReference type="ARBA" id="ARBA00023136"/>
    </source>
</evidence>
<dbReference type="InterPro" id="IPR002781">
    <property type="entry name" value="TM_pro_TauE-like"/>
</dbReference>
<dbReference type="OrthoDB" id="560496at2"/>
<keyword evidence="3 5" id="KW-1133">Transmembrane helix</keyword>
<sequence>MPPLLIAAFLITALLYASVGFGGGSTYNALLVLSGADYRVMPLIALVCNMIVVCGGIWRFARTGDLSARRLLPFLAASVPAAWIGGRTPISETFFVGVLGGALLLSGIRLTFQKRESEPVPRHDSTRRIHPILSTSLGGAIGLLSGLVGIGGGIFLAPVLYFMRWGTPRQIAAASSLFILVNSFSGLAGQLMKLQDMALLSEAAPYWSLPIAVLIGGQAGSWLASYKLKPDLIRRLTALLILYVAARLLWRWTGMI</sequence>
<evidence type="ECO:0000256" key="5">
    <source>
        <dbReference type="RuleBase" id="RU363041"/>
    </source>
</evidence>
<keyword evidence="7" id="KW-1185">Reference proteome</keyword>
<accession>A0A059FI48</accession>
<dbReference type="PATRIC" id="fig|1280952.3.peg.761"/>
<dbReference type="GO" id="GO:0005886">
    <property type="term" value="C:plasma membrane"/>
    <property type="evidence" value="ECO:0007669"/>
    <property type="project" value="UniProtKB-SubCell"/>
</dbReference>
<feature type="transmembrane region" description="Helical" evidence="5">
    <location>
        <begin position="38"/>
        <end position="58"/>
    </location>
</feature>
<name>A0A059FI48_9PROT</name>
<evidence type="ECO:0000313" key="7">
    <source>
        <dbReference type="Proteomes" id="UP000024816"/>
    </source>
</evidence>
<feature type="transmembrane region" description="Helical" evidence="5">
    <location>
        <begin position="171"/>
        <end position="192"/>
    </location>
</feature>
<gene>
    <name evidence="6" type="ORF">HJA_03821</name>
</gene>